<comment type="caution">
    <text evidence="1">The sequence shown here is derived from an EMBL/GenBank/DDBJ whole genome shotgun (WGS) entry which is preliminary data.</text>
</comment>
<reference evidence="1 2" key="1">
    <citation type="submission" date="2016-10" db="EMBL/GenBank/DDBJ databases">
        <title>Genome Sequence of Pseudomonas putida GM4FR.</title>
        <authorList>
            <person name="Poehlein A."/>
            <person name="Wemheuer F."/>
            <person name="Hollensteiner J."/>
            <person name="Wemheuer B."/>
        </authorList>
    </citation>
    <scope>NUCLEOTIDE SEQUENCE [LARGE SCALE GENOMIC DNA]</scope>
    <source>
        <strain evidence="1 2">GM4FR</strain>
    </source>
</reference>
<evidence type="ECO:0008006" key="3">
    <source>
        <dbReference type="Google" id="ProtNLM"/>
    </source>
</evidence>
<evidence type="ECO:0000313" key="1">
    <source>
        <dbReference type="EMBL" id="OLS59915.1"/>
    </source>
</evidence>
<dbReference type="Proteomes" id="UP000186736">
    <property type="component" value="Unassembled WGS sequence"/>
</dbReference>
<proteinExistence type="predicted"/>
<evidence type="ECO:0000313" key="2">
    <source>
        <dbReference type="Proteomes" id="UP000186736"/>
    </source>
</evidence>
<dbReference type="RefSeq" id="WP_144443622.1">
    <property type="nucleotide sequence ID" value="NZ_MKZO01000058.1"/>
</dbReference>
<gene>
    <name evidence="1" type="ORF">PSEMO_52230</name>
</gene>
<accession>A0A1Q9QXQ2</accession>
<name>A0A1Q9QXQ2_PSEPU</name>
<dbReference type="Gene3D" id="3.30.10.10">
    <property type="entry name" value="Trypsin Inhibitor V, subunit A"/>
    <property type="match status" value="1"/>
</dbReference>
<organism evidence="1 2">
    <name type="scientific">Pseudomonas putida</name>
    <name type="common">Arthrobacter siderocapsulatus</name>
    <dbReference type="NCBI Taxonomy" id="303"/>
    <lineage>
        <taxon>Bacteria</taxon>
        <taxon>Pseudomonadati</taxon>
        <taxon>Pseudomonadota</taxon>
        <taxon>Gammaproteobacteria</taxon>
        <taxon>Pseudomonadales</taxon>
        <taxon>Pseudomonadaceae</taxon>
        <taxon>Pseudomonas</taxon>
    </lineage>
</organism>
<dbReference type="AlphaFoldDB" id="A0A1Q9QXQ2"/>
<dbReference type="EMBL" id="MKZO01000058">
    <property type="protein sequence ID" value="OLS59915.1"/>
    <property type="molecule type" value="Genomic_DNA"/>
</dbReference>
<protein>
    <recommendedName>
        <fullName evidence="3">Peptidase inhibitor I78 family protein</fullName>
    </recommendedName>
</protein>
<sequence>MSIAFSMSNEEAKAAVSKLIGTKYSEAARAEIAKLTGRACVVGPDEAHSMVIDETRIHVEVDDNGVITGVRFG</sequence>
<dbReference type="OrthoDB" id="6966003at2"/>